<feature type="region of interest" description="Disordered" evidence="1">
    <location>
        <begin position="84"/>
        <end position="114"/>
    </location>
</feature>
<reference evidence="2" key="1">
    <citation type="submission" date="2021-01" db="EMBL/GenBank/DDBJ databases">
        <authorList>
            <person name="Corre E."/>
            <person name="Pelletier E."/>
            <person name="Niang G."/>
            <person name="Scheremetjew M."/>
            <person name="Finn R."/>
            <person name="Kale V."/>
            <person name="Holt S."/>
            <person name="Cochrane G."/>
            <person name="Meng A."/>
            <person name="Brown T."/>
            <person name="Cohen L."/>
        </authorList>
    </citation>
    <scope>NUCLEOTIDE SEQUENCE</scope>
    <source>
        <strain evidence="2">CCMP3107</strain>
    </source>
</reference>
<feature type="compositionally biased region" description="Low complexity" evidence="1">
    <location>
        <begin position="85"/>
        <end position="95"/>
    </location>
</feature>
<dbReference type="AlphaFoldDB" id="A0A7S3UQL6"/>
<organism evidence="2">
    <name type="scientific">Heterosigma akashiwo</name>
    <name type="common">Chromophytic alga</name>
    <name type="synonym">Heterosigma carterae</name>
    <dbReference type="NCBI Taxonomy" id="2829"/>
    <lineage>
        <taxon>Eukaryota</taxon>
        <taxon>Sar</taxon>
        <taxon>Stramenopiles</taxon>
        <taxon>Ochrophyta</taxon>
        <taxon>Raphidophyceae</taxon>
        <taxon>Chattonellales</taxon>
        <taxon>Chattonellaceae</taxon>
        <taxon>Heterosigma</taxon>
    </lineage>
</organism>
<evidence type="ECO:0000256" key="1">
    <source>
        <dbReference type="SAM" id="MobiDB-lite"/>
    </source>
</evidence>
<gene>
    <name evidence="2" type="ORF">HAKA00212_LOCUS257</name>
</gene>
<evidence type="ECO:0000313" key="2">
    <source>
        <dbReference type="EMBL" id="CAE0619865.1"/>
    </source>
</evidence>
<protein>
    <submittedName>
        <fullName evidence="2">Uncharacterized protein</fullName>
    </submittedName>
</protein>
<name>A0A7S3UQL6_HETAK</name>
<feature type="compositionally biased region" description="Polar residues" evidence="1">
    <location>
        <begin position="105"/>
        <end position="114"/>
    </location>
</feature>
<dbReference type="EMBL" id="HBIU01000807">
    <property type="protein sequence ID" value="CAE0619865.1"/>
    <property type="molecule type" value="Transcribed_RNA"/>
</dbReference>
<proteinExistence type="predicted"/>
<sequence length="114" mass="12664">MICCAIFLALCPARYLYTAGVLFFFSKPLRDDKPPLPIILLLHFFKGIPTGSHTHTHLQMESIYNSESTSRQLALRRRLHDGEDSNIVINSSSSSNEEEEHKNSAAATTTDGGN</sequence>
<accession>A0A7S3UQL6</accession>